<dbReference type="EMBL" id="BSNS01000001">
    <property type="protein sequence ID" value="GLQ52751.1"/>
    <property type="molecule type" value="Genomic_DNA"/>
</dbReference>
<evidence type="ECO:0000256" key="1">
    <source>
        <dbReference type="ARBA" id="ARBA00022898"/>
    </source>
</evidence>
<dbReference type="Pfam" id="PF00266">
    <property type="entry name" value="Aminotran_5"/>
    <property type="match status" value="1"/>
</dbReference>
<evidence type="ECO:0000313" key="4">
    <source>
        <dbReference type="Proteomes" id="UP001156691"/>
    </source>
</evidence>
<keyword evidence="4" id="KW-1185">Reference proteome</keyword>
<evidence type="ECO:0000259" key="2">
    <source>
        <dbReference type="Pfam" id="PF00266"/>
    </source>
</evidence>
<dbReference type="InterPro" id="IPR015421">
    <property type="entry name" value="PyrdxlP-dep_Trfase_major"/>
</dbReference>
<name>A0ABQ5VYX1_9HYPH</name>
<comment type="caution">
    <text evidence="3">The sequence shown here is derived from an EMBL/GenBank/DDBJ whole genome shotgun (WGS) entry which is preliminary data.</text>
</comment>
<dbReference type="InterPro" id="IPR015424">
    <property type="entry name" value="PyrdxlP-dep_Trfase"/>
</dbReference>
<organism evidence="3 4">
    <name type="scientific">Devosia nitrariae</name>
    <dbReference type="NCBI Taxonomy" id="2071872"/>
    <lineage>
        <taxon>Bacteria</taxon>
        <taxon>Pseudomonadati</taxon>
        <taxon>Pseudomonadota</taxon>
        <taxon>Alphaproteobacteria</taxon>
        <taxon>Hyphomicrobiales</taxon>
        <taxon>Devosiaceae</taxon>
        <taxon>Devosia</taxon>
    </lineage>
</organism>
<dbReference type="PANTHER" id="PTHR43586:SF21">
    <property type="entry name" value="PYRIDOXAL PHOSPHATE (PLP)-DEPENDENT ASPARTATE AMINOTRANSFERASE SUPERFAMILY"/>
    <property type="match status" value="1"/>
</dbReference>
<evidence type="ECO:0000313" key="3">
    <source>
        <dbReference type="EMBL" id="GLQ52751.1"/>
    </source>
</evidence>
<dbReference type="PANTHER" id="PTHR43586">
    <property type="entry name" value="CYSTEINE DESULFURASE"/>
    <property type="match status" value="1"/>
</dbReference>
<dbReference type="InterPro" id="IPR015422">
    <property type="entry name" value="PyrdxlP-dep_Trfase_small"/>
</dbReference>
<dbReference type="InterPro" id="IPR000192">
    <property type="entry name" value="Aminotrans_V_dom"/>
</dbReference>
<dbReference type="RefSeq" id="WP_284338225.1">
    <property type="nucleotide sequence ID" value="NZ_BSNS01000001.1"/>
</dbReference>
<protein>
    <submittedName>
        <fullName evidence="3">Cysteine desulfurase</fullName>
    </submittedName>
</protein>
<dbReference type="Gene3D" id="3.90.1150.10">
    <property type="entry name" value="Aspartate Aminotransferase, domain 1"/>
    <property type="match status" value="1"/>
</dbReference>
<sequence>MTALPLDPARIRAAFPAFAEPSLEGQAFFENAGGSYTALQVLTRLEGFYRRTKVQPYGVYPASIAAGEAMDLAFERIAAAINVTADWIHFGPSTSANTYVLGQAFGEWLKAGDAIVVTNQDHEANTGAWRRLAAKGIEVREWRVDAQTGRLDIAGLEALLDQKVRLVAAPHCSNIAGEINPVAGIAARARAVGAVTVIDGVSYAPHGPPDLASLGADIYFFSAYKVYGPQQGIMAIRPSLAAQLPNQGHFFNDDKLRCRLTPAGPDHAQIAACAGIADYLEFVAEVAGEAVDGATPFRRAHAAMRAQEMALAEPLFAFLRARTDLRIIGPTDAAIRAPTVSLALDKPGAQVAKRLVRHGIMASGGHFYAYRLLEAMGIDPAHGVLRVSFTHYTTPAEIERLIVALEAELA</sequence>
<accession>A0ABQ5VYX1</accession>
<proteinExistence type="predicted"/>
<dbReference type="Gene3D" id="3.40.640.10">
    <property type="entry name" value="Type I PLP-dependent aspartate aminotransferase-like (Major domain)"/>
    <property type="match status" value="1"/>
</dbReference>
<keyword evidence="1" id="KW-0663">Pyridoxal phosphate</keyword>
<dbReference type="Proteomes" id="UP001156691">
    <property type="component" value="Unassembled WGS sequence"/>
</dbReference>
<feature type="domain" description="Aminotransferase class V" evidence="2">
    <location>
        <begin position="28"/>
        <end position="401"/>
    </location>
</feature>
<gene>
    <name evidence="3" type="ORF">GCM10010862_00090</name>
</gene>
<dbReference type="SUPFAM" id="SSF53383">
    <property type="entry name" value="PLP-dependent transferases"/>
    <property type="match status" value="1"/>
</dbReference>
<reference evidence="4" key="1">
    <citation type="journal article" date="2019" name="Int. J. Syst. Evol. Microbiol.">
        <title>The Global Catalogue of Microorganisms (GCM) 10K type strain sequencing project: providing services to taxonomists for standard genome sequencing and annotation.</title>
        <authorList>
            <consortium name="The Broad Institute Genomics Platform"/>
            <consortium name="The Broad Institute Genome Sequencing Center for Infectious Disease"/>
            <person name="Wu L."/>
            <person name="Ma J."/>
        </authorList>
    </citation>
    <scope>NUCLEOTIDE SEQUENCE [LARGE SCALE GENOMIC DNA]</scope>
    <source>
        <strain evidence="4">NBRC 112416</strain>
    </source>
</reference>